<dbReference type="InterPro" id="IPR023827">
    <property type="entry name" value="Peptidase_S8_Asp-AS"/>
</dbReference>
<evidence type="ECO:0000313" key="12">
    <source>
        <dbReference type="Proteomes" id="UP000296822"/>
    </source>
</evidence>
<evidence type="ECO:0000256" key="3">
    <source>
        <dbReference type="ARBA" id="ARBA00022801"/>
    </source>
</evidence>
<dbReference type="Proteomes" id="UP000296822">
    <property type="component" value="Chromosome"/>
</dbReference>
<feature type="active site" description="Charge relay system" evidence="5 6">
    <location>
        <position position="208"/>
    </location>
</feature>
<evidence type="ECO:0000256" key="8">
    <source>
        <dbReference type="SAM" id="Phobius"/>
    </source>
</evidence>
<dbReference type="Proteomes" id="UP000296822">
    <property type="component" value="Plasmid unnamed1"/>
</dbReference>
<dbReference type="InterPro" id="IPR036852">
    <property type="entry name" value="Peptidase_S8/S53_dom_sf"/>
</dbReference>
<dbReference type="Gene3D" id="3.40.50.200">
    <property type="entry name" value="Peptidase S8/S53 domain"/>
    <property type="match status" value="1"/>
</dbReference>
<dbReference type="PROSITE" id="PS00138">
    <property type="entry name" value="SUBTILASE_SER"/>
    <property type="match status" value="1"/>
</dbReference>
<name>A0A4D6HQZ8_9EURY</name>
<dbReference type="InterPro" id="IPR022398">
    <property type="entry name" value="Peptidase_S8_His-AS"/>
</dbReference>
<keyword evidence="3 6" id="KW-0378">Hydrolase</keyword>
<organism evidence="11 12">
    <name type="scientific">Natronorubrum bangense</name>
    <dbReference type="NCBI Taxonomy" id="61858"/>
    <lineage>
        <taxon>Archaea</taxon>
        <taxon>Methanobacteriati</taxon>
        <taxon>Methanobacteriota</taxon>
        <taxon>Stenosarchaea group</taxon>
        <taxon>Halobacteria</taxon>
        <taxon>Halobacteriales</taxon>
        <taxon>Natrialbaceae</taxon>
        <taxon>Natronorubrum</taxon>
    </lineage>
</organism>
<dbReference type="PROSITE" id="PS51892">
    <property type="entry name" value="SUBTILASE"/>
    <property type="match status" value="1"/>
</dbReference>
<dbReference type="GeneID" id="39852923"/>
<feature type="transmembrane region" description="Helical" evidence="8">
    <location>
        <begin position="526"/>
        <end position="546"/>
    </location>
</feature>
<evidence type="ECO:0000256" key="5">
    <source>
        <dbReference type="PIRSR" id="PIRSR615500-1"/>
    </source>
</evidence>
<protein>
    <submittedName>
        <fullName evidence="11">Peptidase S8</fullName>
    </submittedName>
</protein>
<feature type="domain" description="Peptidase S8/S53" evidence="9">
    <location>
        <begin position="199"/>
        <end position="480"/>
    </location>
</feature>
<evidence type="ECO:0000256" key="2">
    <source>
        <dbReference type="ARBA" id="ARBA00022670"/>
    </source>
</evidence>
<evidence type="ECO:0000256" key="7">
    <source>
        <dbReference type="RuleBase" id="RU003355"/>
    </source>
</evidence>
<keyword evidence="8" id="KW-0472">Membrane</keyword>
<dbReference type="KEGG" id="nbg:DV706_00525"/>
<gene>
    <name evidence="10" type="ORF">DV706_00525</name>
    <name evidence="11" type="ORF">DV706_16745</name>
</gene>
<dbReference type="PRINTS" id="PR00723">
    <property type="entry name" value="SUBTILISIN"/>
</dbReference>
<dbReference type="GO" id="GO:0006508">
    <property type="term" value="P:proteolysis"/>
    <property type="evidence" value="ECO:0007669"/>
    <property type="project" value="UniProtKB-KW"/>
</dbReference>
<evidence type="ECO:0000313" key="10">
    <source>
        <dbReference type="EMBL" id="QCC53097.1"/>
    </source>
</evidence>
<accession>A0A4D6HQZ8</accession>
<dbReference type="RefSeq" id="WP_006067779.1">
    <property type="nucleotide sequence ID" value="NZ_CP031305.1"/>
</dbReference>
<keyword evidence="2 6" id="KW-0645">Protease</keyword>
<evidence type="ECO:0000313" key="11">
    <source>
        <dbReference type="EMBL" id="QCC56210.1"/>
    </source>
</evidence>
<dbReference type="PROSITE" id="PS51257">
    <property type="entry name" value="PROKAR_LIPOPROTEIN"/>
    <property type="match status" value="1"/>
</dbReference>
<sequence length="555" mass="57631">MATRFPFSNDVCNHLLTLFFSCLLLITILSAPALAAAPESTAVSSAHSQTDSPLNIEELNSSASETVEIVVRLEEVTIPEAASDADAEQLLTDHANETQDPVLEYAATTPGVSVETEFWLTNAVLLEVDPDRIELEALESVTAVETVHRNFELTIPEPQTTIQTGETSSAAIGTEPHQSTAGIELLNAPAVWDAYETRGDGVRVAVLDTGIDATHPDIDLYTADSSDPTYPGGWAAFDETGDRVDGSTPYDSGVHGTHVSGTVAGGGASGTQIGVAPDVELLHGLVLNETSGSFAQLIAGMEWALEEDADVINLSLGMTGTYSQLVDPVTHAIESGAVVVAAVGNEGVDSSSSPANVYDVISVGAVHEDGTVASFSGGEHLNRSEWHTAPETWPTSYVVPTAVAHGVGVTSAVPGGGYQALPGTSMATPHVSGTVALLLSVEPDATPDAVSTALSETAWKPDGAITPQRTTTMDTRYGYGIVDAKATTDAIVAVHSDIDTSVTGETAETEATETTATRETPPFSRLVAGTAALVVTTISVATLLLARSLARETKR</sequence>
<geneLocation type="plasmid" evidence="11">
    <name>unnamed1</name>
</geneLocation>
<dbReference type="EMBL" id="CP031305">
    <property type="protein sequence ID" value="QCC53097.1"/>
    <property type="molecule type" value="Genomic_DNA"/>
</dbReference>
<keyword evidence="8" id="KW-0812">Transmembrane</keyword>
<keyword evidence="8" id="KW-1133">Transmembrane helix</keyword>
<dbReference type="InterPro" id="IPR015500">
    <property type="entry name" value="Peptidase_S8_subtilisin-rel"/>
</dbReference>
<evidence type="ECO:0000256" key="6">
    <source>
        <dbReference type="PROSITE-ProRule" id="PRU01240"/>
    </source>
</evidence>
<dbReference type="SUPFAM" id="SSF52743">
    <property type="entry name" value="Subtilisin-like"/>
    <property type="match status" value="1"/>
</dbReference>
<dbReference type="InterPro" id="IPR023828">
    <property type="entry name" value="Peptidase_S8_Ser-AS"/>
</dbReference>
<dbReference type="GO" id="GO:0004252">
    <property type="term" value="F:serine-type endopeptidase activity"/>
    <property type="evidence" value="ECO:0007669"/>
    <property type="project" value="UniProtKB-UniRule"/>
</dbReference>
<dbReference type="PROSITE" id="PS00136">
    <property type="entry name" value="SUBTILASE_ASP"/>
    <property type="match status" value="1"/>
</dbReference>
<feature type="active site" description="Charge relay system" evidence="5 6">
    <location>
        <position position="425"/>
    </location>
</feature>
<evidence type="ECO:0000256" key="4">
    <source>
        <dbReference type="ARBA" id="ARBA00022825"/>
    </source>
</evidence>
<comment type="similarity">
    <text evidence="1 6 7">Belongs to the peptidase S8 family.</text>
</comment>
<dbReference type="InterPro" id="IPR050131">
    <property type="entry name" value="Peptidase_S8_subtilisin-like"/>
</dbReference>
<dbReference type="KEGG" id="nbg:DV706_16745"/>
<dbReference type="PANTHER" id="PTHR43806">
    <property type="entry name" value="PEPTIDASE S8"/>
    <property type="match status" value="1"/>
</dbReference>
<reference evidence="11 12" key="1">
    <citation type="journal article" date="2019" name="Nat. Commun.">
        <title>A new type of DNA phosphorothioation-based antiviral system in archaea.</title>
        <authorList>
            <person name="Xiong L."/>
            <person name="Liu S."/>
            <person name="Chen S."/>
            <person name="Xiao Y."/>
            <person name="Zhu B."/>
            <person name="Gao Y."/>
            <person name="Zhang Y."/>
            <person name="Chen B."/>
            <person name="Luo J."/>
            <person name="Deng Z."/>
            <person name="Chen X."/>
            <person name="Wang L."/>
            <person name="Chen S."/>
        </authorList>
    </citation>
    <scope>NUCLEOTIDE SEQUENCE [LARGE SCALE GENOMIC DNA]</scope>
    <source>
        <strain evidence="11 12">JCM 10635</strain>
        <plasmid evidence="11 12">unnamed1</plasmid>
    </source>
</reference>
<dbReference type="PANTHER" id="PTHR43806:SF11">
    <property type="entry name" value="CEREVISIN-RELATED"/>
    <property type="match status" value="1"/>
</dbReference>
<dbReference type="EMBL" id="CP031306">
    <property type="protein sequence ID" value="QCC56210.1"/>
    <property type="molecule type" value="Genomic_DNA"/>
</dbReference>
<dbReference type="Pfam" id="PF00082">
    <property type="entry name" value="Peptidase_S8"/>
    <property type="match status" value="1"/>
</dbReference>
<dbReference type="AlphaFoldDB" id="A0A4D6HQZ8"/>
<dbReference type="PROSITE" id="PS00137">
    <property type="entry name" value="SUBTILASE_HIS"/>
    <property type="match status" value="1"/>
</dbReference>
<feature type="active site" description="Charge relay system" evidence="5 6">
    <location>
        <position position="255"/>
    </location>
</feature>
<proteinExistence type="inferred from homology"/>
<evidence type="ECO:0000256" key="1">
    <source>
        <dbReference type="ARBA" id="ARBA00011073"/>
    </source>
</evidence>
<dbReference type="InterPro" id="IPR000209">
    <property type="entry name" value="Peptidase_S8/S53_dom"/>
</dbReference>
<keyword evidence="11" id="KW-0614">Plasmid</keyword>
<evidence type="ECO:0000259" key="9">
    <source>
        <dbReference type="Pfam" id="PF00082"/>
    </source>
</evidence>
<keyword evidence="4 6" id="KW-0720">Serine protease</keyword>